<gene>
    <name evidence="1" type="ORF">MERR_LOCUS25861</name>
</gene>
<accession>A0A6D2JFY3</accession>
<dbReference type="Proteomes" id="UP000467841">
    <property type="component" value="Unassembled WGS sequence"/>
</dbReference>
<organism evidence="1 2">
    <name type="scientific">Microthlaspi erraticum</name>
    <dbReference type="NCBI Taxonomy" id="1685480"/>
    <lineage>
        <taxon>Eukaryota</taxon>
        <taxon>Viridiplantae</taxon>
        <taxon>Streptophyta</taxon>
        <taxon>Embryophyta</taxon>
        <taxon>Tracheophyta</taxon>
        <taxon>Spermatophyta</taxon>
        <taxon>Magnoliopsida</taxon>
        <taxon>eudicotyledons</taxon>
        <taxon>Gunneridae</taxon>
        <taxon>Pentapetalae</taxon>
        <taxon>rosids</taxon>
        <taxon>malvids</taxon>
        <taxon>Brassicales</taxon>
        <taxon>Brassicaceae</taxon>
        <taxon>Coluteocarpeae</taxon>
        <taxon>Microthlaspi</taxon>
    </lineage>
</organism>
<comment type="caution">
    <text evidence="1">The sequence shown here is derived from an EMBL/GenBank/DDBJ whole genome shotgun (WGS) entry which is preliminary data.</text>
</comment>
<dbReference type="EMBL" id="CACVBM020001196">
    <property type="protein sequence ID" value="CAA7038626.1"/>
    <property type="molecule type" value="Genomic_DNA"/>
</dbReference>
<evidence type="ECO:0000313" key="2">
    <source>
        <dbReference type="Proteomes" id="UP000467841"/>
    </source>
</evidence>
<name>A0A6D2JFY3_9BRAS</name>
<keyword evidence="2" id="KW-1185">Reference proteome</keyword>
<evidence type="ECO:0008006" key="3">
    <source>
        <dbReference type="Google" id="ProtNLM"/>
    </source>
</evidence>
<reference evidence="1" key="1">
    <citation type="submission" date="2020-01" db="EMBL/GenBank/DDBJ databases">
        <authorList>
            <person name="Mishra B."/>
        </authorList>
    </citation>
    <scope>NUCLEOTIDE SEQUENCE [LARGE SCALE GENOMIC DNA]</scope>
</reference>
<dbReference type="AlphaFoldDB" id="A0A6D2JFY3"/>
<evidence type="ECO:0000313" key="1">
    <source>
        <dbReference type="EMBL" id="CAA7038626.1"/>
    </source>
</evidence>
<protein>
    <recommendedName>
        <fullName evidence="3">DC1 domain-containing protein</fullName>
    </recommendedName>
</protein>
<sequence length="102" mass="11177">MDPSECCYYTCDECGVTLDVDCVLGEFSYLKVGHISPALDVVANNGLTRPLCSGCKSPDSRQVDWIRFKPSSSSKVPVERLVADMDDMAGMETSETEDKKTT</sequence>
<proteinExistence type="predicted"/>